<keyword evidence="2" id="KW-0677">Repeat</keyword>
<dbReference type="SUPFAM" id="SSF52540">
    <property type="entry name" value="P-loop containing nucleoside triphosphate hydrolases"/>
    <property type="match status" value="1"/>
</dbReference>
<dbReference type="PANTHER" id="PTHR19229">
    <property type="entry name" value="ATP-BINDING CASSETTE TRANSPORTER SUBFAMILY A ABCA"/>
    <property type="match status" value="1"/>
</dbReference>
<sequence length="165" mass="18500">MAEIQRSLGWCPQHDILFPDLTVAEHLSFYAQVRPWTCPEEVQRMLHVLGLEDKQDTLSRFLSGGMRRKLSIGIALIAGSKVLMLDEPTSGMDALSRRAIWDLLQQHKSDRTVLLTTHFMDEADLLGDRVAIMAKGELQCCGSSMFLKRKYACPTPSDPNPISSV</sequence>
<reference evidence="4" key="1">
    <citation type="submission" date="2025-08" db="UniProtKB">
        <authorList>
            <consortium name="Ensembl"/>
        </authorList>
    </citation>
    <scope>IDENTIFICATION</scope>
</reference>
<protein>
    <recommendedName>
        <fullName evidence="3">ABC transporter domain-containing protein</fullName>
    </recommendedName>
</protein>
<dbReference type="AlphaFoldDB" id="A0A8C7EX14"/>
<evidence type="ECO:0000256" key="2">
    <source>
        <dbReference type="ARBA" id="ARBA00022737"/>
    </source>
</evidence>
<dbReference type="GO" id="GO:0005524">
    <property type="term" value="F:ATP binding"/>
    <property type="evidence" value="ECO:0007669"/>
    <property type="project" value="InterPro"/>
</dbReference>
<evidence type="ECO:0000256" key="1">
    <source>
        <dbReference type="ARBA" id="ARBA00022448"/>
    </source>
</evidence>
<dbReference type="InterPro" id="IPR026082">
    <property type="entry name" value="ABCA"/>
</dbReference>
<dbReference type="InterPro" id="IPR003439">
    <property type="entry name" value="ABC_transporter-like_ATP-bd"/>
</dbReference>
<dbReference type="GO" id="GO:0005319">
    <property type="term" value="F:lipid transporter activity"/>
    <property type="evidence" value="ECO:0007669"/>
    <property type="project" value="TreeGrafter"/>
</dbReference>
<dbReference type="GeneTree" id="ENSGT00940000163933"/>
<dbReference type="Pfam" id="PF00005">
    <property type="entry name" value="ABC_tran"/>
    <property type="match status" value="1"/>
</dbReference>
<dbReference type="Proteomes" id="UP000694425">
    <property type="component" value="Unplaced"/>
</dbReference>
<dbReference type="GO" id="GO:0016887">
    <property type="term" value="F:ATP hydrolysis activity"/>
    <property type="evidence" value="ECO:0007669"/>
    <property type="project" value="InterPro"/>
</dbReference>
<feature type="domain" description="ABC transporter" evidence="3">
    <location>
        <begin position="3"/>
        <end position="90"/>
    </location>
</feature>
<dbReference type="GO" id="GO:0140359">
    <property type="term" value="F:ABC-type transporter activity"/>
    <property type="evidence" value="ECO:0007669"/>
    <property type="project" value="InterPro"/>
</dbReference>
<evidence type="ECO:0000259" key="3">
    <source>
        <dbReference type="Pfam" id="PF00005"/>
    </source>
</evidence>
<name>A0A8C7EX14_NEOVI</name>
<dbReference type="CDD" id="cd03263">
    <property type="entry name" value="ABC_subfamily_A"/>
    <property type="match status" value="1"/>
</dbReference>
<dbReference type="PANTHER" id="PTHR19229:SF36">
    <property type="entry name" value="ATP-BINDING CASSETTE SUB-FAMILY A MEMBER 2"/>
    <property type="match status" value="1"/>
</dbReference>
<dbReference type="Gene3D" id="3.40.50.300">
    <property type="entry name" value="P-loop containing nucleotide triphosphate hydrolases"/>
    <property type="match status" value="1"/>
</dbReference>
<keyword evidence="1" id="KW-0813">Transport</keyword>
<accession>A0A8C7EX14</accession>
<keyword evidence="5" id="KW-1185">Reference proteome</keyword>
<dbReference type="Ensembl" id="ENSNVIT00000034625.1">
    <property type="protein sequence ID" value="ENSNVIP00000029885.1"/>
    <property type="gene ID" value="ENSNVIG00000022926.1"/>
</dbReference>
<dbReference type="InterPro" id="IPR027417">
    <property type="entry name" value="P-loop_NTPase"/>
</dbReference>
<dbReference type="GO" id="GO:0016020">
    <property type="term" value="C:membrane"/>
    <property type="evidence" value="ECO:0007669"/>
    <property type="project" value="InterPro"/>
</dbReference>
<reference evidence="4" key="2">
    <citation type="submission" date="2025-09" db="UniProtKB">
        <authorList>
            <consortium name="Ensembl"/>
        </authorList>
    </citation>
    <scope>IDENTIFICATION</scope>
</reference>
<proteinExistence type="predicted"/>
<organism evidence="4 5">
    <name type="scientific">Neovison vison</name>
    <name type="common">American mink</name>
    <name type="synonym">Mustela vison</name>
    <dbReference type="NCBI Taxonomy" id="452646"/>
    <lineage>
        <taxon>Eukaryota</taxon>
        <taxon>Metazoa</taxon>
        <taxon>Chordata</taxon>
        <taxon>Craniata</taxon>
        <taxon>Vertebrata</taxon>
        <taxon>Euteleostomi</taxon>
        <taxon>Mammalia</taxon>
        <taxon>Eutheria</taxon>
        <taxon>Laurasiatheria</taxon>
        <taxon>Carnivora</taxon>
        <taxon>Caniformia</taxon>
        <taxon>Musteloidea</taxon>
        <taxon>Mustelidae</taxon>
        <taxon>Mustelinae</taxon>
        <taxon>Neogale</taxon>
    </lineage>
</organism>
<evidence type="ECO:0000313" key="4">
    <source>
        <dbReference type="Ensembl" id="ENSNVIP00000029885.1"/>
    </source>
</evidence>
<evidence type="ECO:0000313" key="5">
    <source>
        <dbReference type="Proteomes" id="UP000694425"/>
    </source>
</evidence>